<comment type="caution">
    <text evidence="2">The sequence shown here is derived from an EMBL/GenBank/DDBJ whole genome shotgun (WGS) entry which is preliminary data.</text>
</comment>
<feature type="transmembrane region" description="Helical" evidence="1">
    <location>
        <begin position="68"/>
        <end position="85"/>
    </location>
</feature>
<dbReference type="Proteomes" id="UP001549162">
    <property type="component" value="Unassembled WGS sequence"/>
</dbReference>
<dbReference type="RefSeq" id="WP_354369356.1">
    <property type="nucleotide sequence ID" value="NZ_JBEPMA010000018.1"/>
</dbReference>
<keyword evidence="1" id="KW-1133">Transmembrane helix</keyword>
<name>A0ABV2JBU1_9FIRM</name>
<evidence type="ECO:0000313" key="2">
    <source>
        <dbReference type="EMBL" id="MET3618233.1"/>
    </source>
</evidence>
<gene>
    <name evidence="2" type="ORF">ABID14_001871</name>
</gene>
<feature type="transmembrane region" description="Helical" evidence="1">
    <location>
        <begin position="12"/>
        <end position="29"/>
    </location>
</feature>
<evidence type="ECO:0000313" key="3">
    <source>
        <dbReference type="Proteomes" id="UP001549162"/>
    </source>
</evidence>
<accession>A0ABV2JBU1</accession>
<organism evidence="2 3">
    <name type="scientific">Peptoniphilus olsenii</name>
    <dbReference type="NCBI Taxonomy" id="411570"/>
    <lineage>
        <taxon>Bacteria</taxon>
        <taxon>Bacillati</taxon>
        <taxon>Bacillota</taxon>
        <taxon>Tissierellia</taxon>
        <taxon>Tissierellales</taxon>
        <taxon>Peptoniphilaceae</taxon>
        <taxon>Peptoniphilus</taxon>
    </lineage>
</organism>
<keyword evidence="1" id="KW-0812">Transmembrane</keyword>
<keyword evidence="3" id="KW-1185">Reference proteome</keyword>
<feature type="transmembrane region" description="Helical" evidence="1">
    <location>
        <begin position="35"/>
        <end position="56"/>
    </location>
</feature>
<sequence length="87" mass="10003">MKQLTGNDKIRVVNSAIIIGIIFMSFMIFKKDFFMPNNLVIILIVYNSVHIIKRFFTDILDKEKNVTSYLISILTIMSAISYLVAVI</sequence>
<keyword evidence="1" id="KW-0472">Membrane</keyword>
<proteinExistence type="predicted"/>
<protein>
    <submittedName>
        <fullName evidence="2">Uncharacterized protein</fullName>
    </submittedName>
</protein>
<dbReference type="EMBL" id="JBEPMA010000018">
    <property type="protein sequence ID" value="MET3618233.1"/>
    <property type="molecule type" value="Genomic_DNA"/>
</dbReference>
<reference evidence="2 3" key="1">
    <citation type="submission" date="2024-06" db="EMBL/GenBank/DDBJ databases">
        <title>Genomic Encyclopedia of Type Strains, Phase IV (KMG-IV): sequencing the most valuable type-strain genomes for metagenomic binning, comparative biology and taxonomic classification.</title>
        <authorList>
            <person name="Goeker M."/>
        </authorList>
    </citation>
    <scope>NUCLEOTIDE SEQUENCE [LARGE SCALE GENOMIC DNA]</scope>
    <source>
        <strain evidence="2 3">DSM 21460</strain>
    </source>
</reference>
<evidence type="ECO:0000256" key="1">
    <source>
        <dbReference type="SAM" id="Phobius"/>
    </source>
</evidence>